<evidence type="ECO:0000313" key="2">
    <source>
        <dbReference type="EMBL" id="EMC99143.1"/>
    </source>
</evidence>
<proteinExistence type="predicted"/>
<feature type="compositionally biased region" description="Pro residues" evidence="1">
    <location>
        <begin position="114"/>
        <end position="123"/>
    </location>
</feature>
<accession>M2N554</accession>
<dbReference type="Proteomes" id="UP000011761">
    <property type="component" value="Unassembled WGS sequence"/>
</dbReference>
<feature type="region of interest" description="Disordered" evidence="1">
    <location>
        <begin position="1"/>
        <end position="229"/>
    </location>
</feature>
<dbReference type="OrthoDB" id="10544364at2759"/>
<feature type="compositionally biased region" description="Polar residues" evidence="1">
    <location>
        <begin position="73"/>
        <end position="85"/>
    </location>
</feature>
<evidence type="ECO:0000256" key="1">
    <source>
        <dbReference type="SAM" id="MobiDB-lite"/>
    </source>
</evidence>
<feature type="compositionally biased region" description="Polar residues" evidence="1">
    <location>
        <begin position="95"/>
        <end position="108"/>
    </location>
</feature>
<keyword evidence="3" id="KW-1185">Reference proteome</keyword>
<sequence length="229" mass="24275">MTTRKVSVFWVVRGVNPRSPRGGPSRRPDRGDGPFGGGGSASSSSYTPSWLRNEAPIPRMRSDADDPLLRSAGPTTGSPPRQPSTVPIRVPTPTPSVRTNAPSTTTSLFAEPGSSPPVIPGRPLPAEVSGPSNTPYSRASDFDLFTDPQLRSAYQPYRPGPEGNPAAGLMPPYGPGPYIGEQQGLRSAMRAPAPNVHFNEEAKLSRSRDDEKLRGEAQAGAEPGPRDAK</sequence>
<dbReference type="KEGG" id="bcom:BAUCODRAFT_31457"/>
<dbReference type="HOGENOM" id="CLU_1209623_0_0_1"/>
<evidence type="ECO:0000313" key="3">
    <source>
        <dbReference type="Proteomes" id="UP000011761"/>
    </source>
</evidence>
<organism evidence="2 3">
    <name type="scientific">Baudoinia panamericana (strain UAMH 10762)</name>
    <name type="common">Angels' share fungus</name>
    <name type="synonym">Baudoinia compniacensis (strain UAMH 10762)</name>
    <dbReference type="NCBI Taxonomy" id="717646"/>
    <lineage>
        <taxon>Eukaryota</taxon>
        <taxon>Fungi</taxon>
        <taxon>Dikarya</taxon>
        <taxon>Ascomycota</taxon>
        <taxon>Pezizomycotina</taxon>
        <taxon>Dothideomycetes</taxon>
        <taxon>Dothideomycetidae</taxon>
        <taxon>Mycosphaerellales</taxon>
        <taxon>Teratosphaeriaceae</taxon>
        <taxon>Baudoinia</taxon>
    </lineage>
</organism>
<gene>
    <name evidence="2" type="ORF">BAUCODRAFT_31457</name>
</gene>
<dbReference type="AlphaFoldDB" id="M2N554"/>
<feature type="compositionally biased region" description="Basic and acidic residues" evidence="1">
    <location>
        <begin position="198"/>
        <end position="215"/>
    </location>
</feature>
<name>M2N554_BAUPA</name>
<dbReference type="RefSeq" id="XP_007673576.1">
    <property type="nucleotide sequence ID" value="XM_007675386.1"/>
</dbReference>
<dbReference type="GeneID" id="19111483"/>
<dbReference type="EMBL" id="KB445552">
    <property type="protein sequence ID" value="EMC99143.1"/>
    <property type="molecule type" value="Genomic_DNA"/>
</dbReference>
<protein>
    <submittedName>
        <fullName evidence="2">Uncharacterized protein</fullName>
    </submittedName>
</protein>
<reference evidence="2 3" key="1">
    <citation type="journal article" date="2012" name="PLoS Pathog.">
        <title>Diverse lifestyles and strategies of plant pathogenesis encoded in the genomes of eighteen Dothideomycetes fungi.</title>
        <authorList>
            <person name="Ohm R.A."/>
            <person name="Feau N."/>
            <person name="Henrissat B."/>
            <person name="Schoch C.L."/>
            <person name="Horwitz B.A."/>
            <person name="Barry K.W."/>
            <person name="Condon B.J."/>
            <person name="Copeland A.C."/>
            <person name="Dhillon B."/>
            <person name="Glaser F."/>
            <person name="Hesse C.N."/>
            <person name="Kosti I."/>
            <person name="LaButti K."/>
            <person name="Lindquist E.A."/>
            <person name="Lucas S."/>
            <person name="Salamov A.A."/>
            <person name="Bradshaw R.E."/>
            <person name="Ciuffetti L."/>
            <person name="Hamelin R.C."/>
            <person name="Kema G.H.J."/>
            <person name="Lawrence C."/>
            <person name="Scott J.A."/>
            <person name="Spatafora J.W."/>
            <person name="Turgeon B.G."/>
            <person name="de Wit P.J.G.M."/>
            <person name="Zhong S."/>
            <person name="Goodwin S.B."/>
            <person name="Grigoriev I.V."/>
        </authorList>
    </citation>
    <scope>NUCLEOTIDE SEQUENCE [LARGE SCALE GENOMIC DNA]</scope>
    <source>
        <strain evidence="2 3">UAMH 10762</strain>
    </source>
</reference>